<reference evidence="2 3" key="1">
    <citation type="journal article" date="2015" name="Nature">
        <title>rRNA introns, odd ribosomes, and small enigmatic genomes across a large radiation of phyla.</title>
        <authorList>
            <person name="Brown C.T."/>
            <person name="Hug L.A."/>
            <person name="Thomas B.C."/>
            <person name="Sharon I."/>
            <person name="Castelle C.J."/>
            <person name="Singh A."/>
            <person name="Wilkins M.J."/>
            <person name="Williams K.H."/>
            <person name="Banfield J.F."/>
        </authorList>
    </citation>
    <scope>NUCLEOTIDE SEQUENCE [LARGE SCALE GENOMIC DNA]</scope>
</reference>
<sequence length="74" mass="8632">MVKPLIAWLKKLAAGLGKIQTTLILGIFYYFLVTPFGLVFQLVIGIKRLFIKNPDTYWQPREPEDDIKNAYQQF</sequence>
<proteinExistence type="predicted"/>
<organism evidence="2 3">
    <name type="scientific">Candidatus Beckwithbacteria bacterium GW2011_GWB1_47_15</name>
    <dbReference type="NCBI Taxonomy" id="1618371"/>
    <lineage>
        <taxon>Bacteria</taxon>
        <taxon>Candidatus Beckwithiibacteriota</taxon>
    </lineage>
</organism>
<keyword evidence="1" id="KW-1133">Transmembrane helix</keyword>
<feature type="transmembrane region" description="Helical" evidence="1">
    <location>
        <begin position="20"/>
        <end position="44"/>
    </location>
</feature>
<protein>
    <submittedName>
        <fullName evidence="2">Uncharacterized protein</fullName>
    </submittedName>
</protein>
<evidence type="ECO:0000313" key="3">
    <source>
        <dbReference type="Proteomes" id="UP000033860"/>
    </source>
</evidence>
<dbReference type="AlphaFoldDB" id="A0A0G1RUM5"/>
<accession>A0A0G1RUM5</accession>
<keyword evidence="1" id="KW-0812">Transmembrane</keyword>
<dbReference type="EMBL" id="LCNT01000005">
    <property type="protein sequence ID" value="KKU61024.1"/>
    <property type="molecule type" value="Genomic_DNA"/>
</dbReference>
<dbReference type="Proteomes" id="UP000033860">
    <property type="component" value="Unassembled WGS sequence"/>
</dbReference>
<name>A0A0G1RUM5_9BACT</name>
<evidence type="ECO:0000313" key="2">
    <source>
        <dbReference type="EMBL" id="KKU61024.1"/>
    </source>
</evidence>
<keyword evidence="1" id="KW-0472">Membrane</keyword>
<gene>
    <name evidence="2" type="ORF">UX85_C0005G0062</name>
</gene>
<evidence type="ECO:0000256" key="1">
    <source>
        <dbReference type="SAM" id="Phobius"/>
    </source>
</evidence>
<comment type="caution">
    <text evidence="2">The sequence shown here is derived from an EMBL/GenBank/DDBJ whole genome shotgun (WGS) entry which is preliminary data.</text>
</comment>